<keyword evidence="3" id="KW-1185">Reference proteome</keyword>
<dbReference type="Proteomes" id="UP000053317">
    <property type="component" value="Unassembled WGS sequence"/>
</dbReference>
<evidence type="ECO:0000256" key="1">
    <source>
        <dbReference type="SAM" id="MobiDB-lite"/>
    </source>
</evidence>
<reference evidence="2 3" key="2">
    <citation type="submission" date="2015-05" db="EMBL/GenBank/DDBJ databases">
        <authorList>
            <person name="Morales-Cruz A."/>
            <person name="Amrine K.C."/>
            <person name="Cantu D."/>
        </authorList>
    </citation>
    <scope>NUCLEOTIDE SEQUENCE [LARGE SCALE GENOMIC DNA]</scope>
    <source>
        <strain evidence="2">UCRPC4</strain>
    </source>
</reference>
<evidence type="ECO:0000313" key="3">
    <source>
        <dbReference type="Proteomes" id="UP000053317"/>
    </source>
</evidence>
<name>A0A0G2E2F6_PHACM</name>
<feature type="region of interest" description="Disordered" evidence="1">
    <location>
        <begin position="48"/>
        <end position="78"/>
    </location>
</feature>
<evidence type="ECO:0000313" key="2">
    <source>
        <dbReference type="EMBL" id="KKY16551.1"/>
    </source>
</evidence>
<sequence length="132" mass="14688">MKKDFGDVAAVLRDGEMYERTVKGGIPEIVHAMKRFPSMRAIVEDASTIQTSDMQIDEDDLPDGDGKGHGGEVDRDPFLDRGMFDDPLALYMVKNIYDESVFTVGESSDEGKELDETEQDIECDVSIRGVHV</sequence>
<proteinExistence type="predicted"/>
<protein>
    <submittedName>
        <fullName evidence="2">Uncharacterized protein</fullName>
    </submittedName>
</protein>
<dbReference type="AlphaFoldDB" id="A0A0G2E2F6"/>
<accession>A0A0G2E2F6</accession>
<reference evidence="2 3" key="1">
    <citation type="submission" date="2015-05" db="EMBL/GenBank/DDBJ databases">
        <title>Distinctive expansion of gene families associated with plant cell wall degradation and secondary metabolism in the genomes of grapevine trunk pathogens.</title>
        <authorList>
            <person name="Lawrence D.P."/>
            <person name="Travadon R."/>
            <person name="Rolshausen P.E."/>
            <person name="Baumgartner K."/>
        </authorList>
    </citation>
    <scope>NUCLEOTIDE SEQUENCE [LARGE SCALE GENOMIC DNA]</scope>
    <source>
        <strain evidence="2">UCRPC4</strain>
    </source>
</reference>
<gene>
    <name evidence="2" type="ORF">UCRPC4_g05888</name>
</gene>
<comment type="caution">
    <text evidence="2">The sequence shown here is derived from an EMBL/GenBank/DDBJ whole genome shotgun (WGS) entry which is preliminary data.</text>
</comment>
<dbReference type="EMBL" id="LCWF01000160">
    <property type="protein sequence ID" value="KKY16551.1"/>
    <property type="molecule type" value="Genomic_DNA"/>
</dbReference>
<organism evidence="2 3">
    <name type="scientific">Phaeomoniella chlamydospora</name>
    <name type="common">Phaeoacremonium chlamydosporum</name>
    <dbReference type="NCBI Taxonomy" id="158046"/>
    <lineage>
        <taxon>Eukaryota</taxon>
        <taxon>Fungi</taxon>
        <taxon>Dikarya</taxon>
        <taxon>Ascomycota</taxon>
        <taxon>Pezizomycotina</taxon>
        <taxon>Eurotiomycetes</taxon>
        <taxon>Chaetothyriomycetidae</taxon>
        <taxon>Phaeomoniellales</taxon>
        <taxon>Phaeomoniellaceae</taxon>
        <taxon>Phaeomoniella</taxon>
    </lineage>
</organism>
<feature type="compositionally biased region" description="Basic and acidic residues" evidence="1">
    <location>
        <begin position="64"/>
        <end position="78"/>
    </location>
</feature>